<dbReference type="OrthoDB" id="122427at2"/>
<organism evidence="2 3">
    <name type="scientific">Hymenobacter wooponensis</name>
    <dbReference type="NCBI Taxonomy" id="1525360"/>
    <lineage>
        <taxon>Bacteria</taxon>
        <taxon>Pseudomonadati</taxon>
        <taxon>Bacteroidota</taxon>
        <taxon>Cytophagia</taxon>
        <taxon>Cytophagales</taxon>
        <taxon>Hymenobacteraceae</taxon>
        <taxon>Hymenobacter</taxon>
    </lineage>
</organism>
<feature type="transmembrane region" description="Helical" evidence="1">
    <location>
        <begin position="76"/>
        <end position="94"/>
    </location>
</feature>
<feature type="transmembrane region" description="Helical" evidence="1">
    <location>
        <begin position="114"/>
        <end position="130"/>
    </location>
</feature>
<keyword evidence="1" id="KW-1133">Transmembrane helix</keyword>
<dbReference type="RefSeq" id="WP_135528944.1">
    <property type="nucleotide sequence ID" value="NZ_SRKZ01000001.1"/>
</dbReference>
<sequence>MNKLPIGKWILTLVALMTMWGAYYADWNETHIFNPRWPAHAKFHNAQTMLLGSILGALSLWFLWGQRGNKRATLKLAAVFAAVYWLAQAGALLFPGTALIDPEFYQPNDPPRQLYFDAALAVVLPLAYWLETRRLRRLAHDAPL</sequence>
<proteinExistence type="predicted"/>
<name>A0A4Z0MU60_9BACT</name>
<reference evidence="2 3" key="1">
    <citation type="submission" date="2019-04" db="EMBL/GenBank/DDBJ databases">
        <authorList>
            <person name="Feng G."/>
            <person name="Zhang J."/>
            <person name="Zhu H."/>
        </authorList>
    </citation>
    <scope>NUCLEOTIDE SEQUENCE [LARGE SCALE GENOMIC DNA]</scope>
    <source>
        <strain evidence="2 3">JCM 19491</strain>
    </source>
</reference>
<dbReference type="AlphaFoldDB" id="A0A4Z0MU60"/>
<feature type="transmembrane region" description="Helical" evidence="1">
    <location>
        <begin position="7"/>
        <end position="25"/>
    </location>
</feature>
<dbReference type="Proteomes" id="UP000298284">
    <property type="component" value="Unassembled WGS sequence"/>
</dbReference>
<accession>A0A4Z0MU60</accession>
<evidence type="ECO:0000313" key="3">
    <source>
        <dbReference type="Proteomes" id="UP000298284"/>
    </source>
</evidence>
<dbReference type="EMBL" id="SRKZ01000001">
    <property type="protein sequence ID" value="TGD82787.1"/>
    <property type="molecule type" value="Genomic_DNA"/>
</dbReference>
<keyword evidence="3" id="KW-1185">Reference proteome</keyword>
<dbReference type="InterPro" id="IPR046580">
    <property type="entry name" value="DUF6640"/>
</dbReference>
<keyword evidence="1" id="KW-0812">Transmembrane</keyword>
<dbReference type="Pfam" id="PF20345">
    <property type="entry name" value="DUF6640"/>
    <property type="match status" value="1"/>
</dbReference>
<comment type="caution">
    <text evidence="2">The sequence shown here is derived from an EMBL/GenBank/DDBJ whole genome shotgun (WGS) entry which is preliminary data.</text>
</comment>
<dbReference type="GO" id="GO:0016740">
    <property type="term" value="F:transferase activity"/>
    <property type="evidence" value="ECO:0007669"/>
    <property type="project" value="UniProtKB-KW"/>
</dbReference>
<feature type="transmembrane region" description="Helical" evidence="1">
    <location>
        <begin position="45"/>
        <end position="64"/>
    </location>
</feature>
<gene>
    <name evidence="2" type="ORF">EU557_03120</name>
</gene>
<protein>
    <submittedName>
        <fullName evidence="2">Acetyltransferase</fullName>
    </submittedName>
</protein>
<keyword evidence="1" id="KW-0472">Membrane</keyword>
<keyword evidence="2" id="KW-0808">Transferase</keyword>
<evidence type="ECO:0000313" key="2">
    <source>
        <dbReference type="EMBL" id="TGD82787.1"/>
    </source>
</evidence>
<evidence type="ECO:0000256" key="1">
    <source>
        <dbReference type="SAM" id="Phobius"/>
    </source>
</evidence>